<evidence type="ECO:0000256" key="2">
    <source>
        <dbReference type="ARBA" id="ARBA00023125"/>
    </source>
</evidence>
<keyword evidence="2" id="KW-0238">DNA-binding</keyword>
<dbReference type="InterPro" id="IPR000595">
    <property type="entry name" value="cNMP-bd_dom"/>
</dbReference>
<keyword evidence="3" id="KW-0804">Transcription</keyword>
<dbReference type="Gene3D" id="2.60.120.10">
    <property type="entry name" value="Jelly Rolls"/>
    <property type="match status" value="1"/>
</dbReference>
<dbReference type="PRINTS" id="PR00034">
    <property type="entry name" value="HTHCRP"/>
</dbReference>
<dbReference type="SMART" id="SM00419">
    <property type="entry name" value="HTH_CRP"/>
    <property type="match status" value="1"/>
</dbReference>
<dbReference type="InterPro" id="IPR050397">
    <property type="entry name" value="Env_Response_Regulators"/>
</dbReference>
<dbReference type="RefSeq" id="WP_188621187.1">
    <property type="nucleotide sequence ID" value="NZ_BMJE01000005.1"/>
</dbReference>
<dbReference type="InterPro" id="IPR036388">
    <property type="entry name" value="WH-like_DNA-bd_sf"/>
</dbReference>
<sequence>MSKCEQCIVREFSSLKALNKNELLKLANCKSSYTIKKGEPIFSEGEKIQGIFCIKDGVCKMTKLSENGNEQIVKLIAKGELLGQRSLISEEPVNLGAVALEDMEVCFIPKAEVMGFFNENNEFSMNVMRTICGDLKSADDHLVNMAQKSVKQRLAELLLYLHDKFGTNEDKSLKIKLSREEMAGIIGTATESCIRLLSEFKKKGVIEISGKKIILADIAGLKSV</sequence>
<dbReference type="Pfam" id="PF13545">
    <property type="entry name" value="HTH_Crp_2"/>
    <property type="match status" value="1"/>
</dbReference>
<dbReference type="Proteomes" id="UP000615760">
    <property type="component" value="Unassembled WGS sequence"/>
</dbReference>
<dbReference type="PROSITE" id="PS51063">
    <property type="entry name" value="HTH_CRP_2"/>
    <property type="match status" value="1"/>
</dbReference>
<evidence type="ECO:0000313" key="6">
    <source>
        <dbReference type="EMBL" id="GGB80170.1"/>
    </source>
</evidence>
<dbReference type="CDD" id="cd00038">
    <property type="entry name" value="CAP_ED"/>
    <property type="match status" value="1"/>
</dbReference>
<feature type="domain" description="HTH crp-type" evidence="5">
    <location>
        <begin position="148"/>
        <end position="219"/>
    </location>
</feature>
<dbReference type="EMBL" id="BMJE01000005">
    <property type="protein sequence ID" value="GGB80170.1"/>
    <property type="molecule type" value="Genomic_DNA"/>
</dbReference>
<dbReference type="PROSITE" id="PS50042">
    <property type="entry name" value="CNMP_BINDING_3"/>
    <property type="match status" value="1"/>
</dbReference>
<evidence type="ECO:0000256" key="3">
    <source>
        <dbReference type="ARBA" id="ARBA00023163"/>
    </source>
</evidence>
<dbReference type="Gene3D" id="1.10.10.10">
    <property type="entry name" value="Winged helix-like DNA-binding domain superfamily/Winged helix DNA-binding domain"/>
    <property type="match status" value="1"/>
</dbReference>
<evidence type="ECO:0000313" key="7">
    <source>
        <dbReference type="Proteomes" id="UP000615760"/>
    </source>
</evidence>
<dbReference type="InterPro" id="IPR014710">
    <property type="entry name" value="RmlC-like_jellyroll"/>
</dbReference>
<name>A0ABQ1JWN8_9FLAO</name>
<evidence type="ECO:0000259" key="4">
    <source>
        <dbReference type="PROSITE" id="PS50042"/>
    </source>
</evidence>
<gene>
    <name evidence="6" type="ORF">GCM10007424_20360</name>
</gene>
<protein>
    <submittedName>
        <fullName evidence="6">Crp/Fnr family transcriptional regulator</fullName>
    </submittedName>
</protein>
<accession>A0ABQ1JWN8</accession>
<dbReference type="PANTHER" id="PTHR24567">
    <property type="entry name" value="CRP FAMILY TRANSCRIPTIONAL REGULATORY PROTEIN"/>
    <property type="match status" value="1"/>
</dbReference>
<dbReference type="InterPro" id="IPR036390">
    <property type="entry name" value="WH_DNA-bd_sf"/>
</dbReference>
<dbReference type="SUPFAM" id="SSF46785">
    <property type="entry name" value="Winged helix' DNA-binding domain"/>
    <property type="match status" value="1"/>
</dbReference>
<dbReference type="InterPro" id="IPR018490">
    <property type="entry name" value="cNMP-bd_dom_sf"/>
</dbReference>
<dbReference type="SUPFAM" id="SSF51206">
    <property type="entry name" value="cAMP-binding domain-like"/>
    <property type="match status" value="1"/>
</dbReference>
<proteinExistence type="predicted"/>
<dbReference type="Pfam" id="PF00027">
    <property type="entry name" value="cNMP_binding"/>
    <property type="match status" value="1"/>
</dbReference>
<comment type="caution">
    <text evidence="6">The sequence shown here is derived from an EMBL/GenBank/DDBJ whole genome shotgun (WGS) entry which is preliminary data.</text>
</comment>
<reference evidence="7" key="1">
    <citation type="journal article" date="2019" name="Int. J. Syst. Evol. Microbiol.">
        <title>The Global Catalogue of Microorganisms (GCM) 10K type strain sequencing project: providing services to taxonomists for standard genome sequencing and annotation.</title>
        <authorList>
            <consortium name="The Broad Institute Genomics Platform"/>
            <consortium name="The Broad Institute Genome Sequencing Center for Infectious Disease"/>
            <person name="Wu L."/>
            <person name="Ma J."/>
        </authorList>
    </citation>
    <scope>NUCLEOTIDE SEQUENCE [LARGE SCALE GENOMIC DNA]</scope>
    <source>
        <strain evidence="7">CGMCC 1.15461</strain>
    </source>
</reference>
<evidence type="ECO:0000259" key="5">
    <source>
        <dbReference type="PROSITE" id="PS51063"/>
    </source>
</evidence>
<feature type="domain" description="Cyclic nucleotide-binding" evidence="4">
    <location>
        <begin position="14"/>
        <end position="110"/>
    </location>
</feature>
<keyword evidence="7" id="KW-1185">Reference proteome</keyword>
<dbReference type="InterPro" id="IPR012318">
    <property type="entry name" value="HTH_CRP"/>
</dbReference>
<dbReference type="SMART" id="SM00100">
    <property type="entry name" value="cNMP"/>
    <property type="match status" value="1"/>
</dbReference>
<dbReference type="PANTHER" id="PTHR24567:SF26">
    <property type="entry name" value="REGULATORY PROTEIN YEIL"/>
    <property type="match status" value="1"/>
</dbReference>
<evidence type="ECO:0000256" key="1">
    <source>
        <dbReference type="ARBA" id="ARBA00023015"/>
    </source>
</evidence>
<organism evidence="6 7">
    <name type="scientific">Flavobacterium suaedae</name>
    <dbReference type="NCBI Taxonomy" id="1767027"/>
    <lineage>
        <taxon>Bacteria</taxon>
        <taxon>Pseudomonadati</taxon>
        <taxon>Bacteroidota</taxon>
        <taxon>Flavobacteriia</taxon>
        <taxon>Flavobacteriales</taxon>
        <taxon>Flavobacteriaceae</taxon>
        <taxon>Flavobacterium</taxon>
    </lineage>
</organism>
<keyword evidence="1" id="KW-0805">Transcription regulation</keyword>